<evidence type="ECO:0000313" key="2">
    <source>
        <dbReference type="EMBL" id="KKT37055.1"/>
    </source>
</evidence>
<gene>
    <name evidence="2" type="ORF">UW25_C0002G0001</name>
</gene>
<name>A0A837I7X8_9BACT</name>
<dbReference type="EMBL" id="LCHP01000002">
    <property type="protein sequence ID" value="KKT37055.1"/>
    <property type="molecule type" value="Genomic_DNA"/>
</dbReference>
<comment type="caution">
    <text evidence="2">The sequence shown here is derived from an EMBL/GenBank/DDBJ whole genome shotgun (WGS) entry which is preliminary data.</text>
</comment>
<sequence length="65" mass="6646">MKNHSYVAPCLKKAKKNEAVTFGLIIGGIILAMGGIGNGTSDLNILVILAGLLISGLGASRVVRP</sequence>
<protein>
    <submittedName>
        <fullName evidence="2">Uncharacterized protein</fullName>
    </submittedName>
</protein>
<accession>A0A837I7X8</accession>
<evidence type="ECO:0000313" key="3">
    <source>
        <dbReference type="Proteomes" id="UP000033815"/>
    </source>
</evidence>
<keyword evidence="1" id="KW-1133">Transmembrane helix</keyword>
<feature type="transmembrane region" description="Helical" evidence="1">
    <location>
        <begin position="43"/>
        <end position="63"/>
    </location>
</feature>
<reference evidence="2 3" key="1">
    <citation type="journal article" date="2015" name="Nature">
        <title>rRNA introns, odd ribosomes, and small enigmatic genomes across a large radiation of phyla.</title>
        <authorList>
            <person name="Brown C.T."/>
            <person name="Hug L.A."/>
            <person name="Thomas B.C."/>
            <person name="Sharon I."/>
            <person name="Castelle C.J."/>
            <person name="Singh A."/>
            <person name="Wilkins M.J."/>
            <person name="Williams K.H."/>
            <person name="Banfield J.F."/>
        </authorList>
    </citation>
    <scope>NUCLEOTIDE SEQUENCE [LARGE SCALE GENOMIC DNA]</scope>
</reference>
<organism evidence="2 3">
    <name type="scientific">Candidatus Nomurabacteria bacterium GW2011_GWB1_44_12</name>
    <dbReference type="NCBI Taxonomy" id="1618748"/>
    <lineage>
        <taxon>Bacteria</taxon>
        <taxon>Candidatus Nomuraibacteriota</taxon>
    </lineage>
</organism>
<keyword evidence="1" id="KW-0472">Membrane</keyword>
<dbReference type="Proteomes" id="UP000033815">
    <property type="component" value="Unassembled WGS sequence"/>
</dbReference>
<feature type="transmembrane region" description="Helical" evidence="1">
    <location>
        <begin position="20"/>
        <end position="37"/>
    </location>
</feature>
<keyword evidence="1" id="KW-0812">Transmembrane</keyword>
<dbReference type="AlphaFoldDB" id="A0A837I7X8"/>
<evidence type="ECO:0000256" key="1">
    <source>
        <dbReference type="SAM" id="Phobius"/>
    </source>
</evidence>
<proteinExistence type="predicted"/>